<feature type="compositionally biased region" description="Polar residues" evidence="8">
    <location>
        <begin position="193"/>
        <end position="214"/>
    </location>
</feature>
<reference evidence="10 11" key="1">
    <citation type="journal article" date="2016" name="Nat. Commun.">
        <title>Extremotolerant tardigrade genome and improved radiotolerance of human cultured cells by tardigrade-unique protein.</title>
        <authorList>
            <person name="Hashimoto T."/>
            <person name="Horikawa D.D."/>
            <person name="Saito Y."/>
            <person name="Kuwahara H."/>
            <person name="Kozuka-Hata H."/>
            <person name="Shin-I T."/>
            <person name="Minakuchi Y."/>
            <person name="Ohishi K."/>
            <person name="Motoyama A."/>
            <person name="Aizu T."/>
            <person name="Enomoto A."/>
            <person name="Kondo K."/>
            <person name="Tanaka S."/>
            <person name="Hara Y."/>
            <person name="Koshikawa S."/>
            <person name="Sagara H."/>
            <person name="Miura T."/>
            <person name="Yokobori S."/>
            <person name="Miyagawa K."/>
            <person name="Suzuki Y."/>
            <person name="Kubo T."/>
            <person name="Oyama M."/>
            <person name="Kohara Y."/>
            <person name="Fujiyama A."/>
            <person name="Arakawa K."/>
            <person name="Katayama T."/>
            <person name="Toyoda A."/>
            <person name="Kunieda T."/>
        </authorList>
    </citation>
    <scope>NUCLEOTIDE SEQUENCE [LARGE SCALE GENOMIC DNA]</scope>
    <source>
        <strain evidence="10 11">YOKOZUNA-1</strain>
    </source>
</reference>
<feature type="region of interest" description="Disordered" evidence="8">
    <location>
        <begin position="173"/>
        <end position="214"/>
    </location>
</feature>
<dbReference type="InterPro" id="IPR043565">
    <property type="entry name" value="PAX_fam"/>
</dbReference>
<feature type="compositionally biased region" description="Polar residues" evidence="8">
    <location>
        <begin position="173"/>
        <end position="182"/>
    </location>
</feature>
<evidence type="ECO:0000256" key="4">
    <source>
        <dbReference type="ARBA" id="ARBA00023015"/>
    </source>
</evidence>
<name>A0A1D1VKC2_RAMVA</name>
<feature type="domain" description="Paired" evidence="9">
    <location>
        <begin position="26"/>
        <end position="152"/>
    </location>
</feature>
<dbReference type="FunFam" id="1.10.10.10:FF:000084">
    <property type="entry name" value="paired box protein Pax-9"/>
    <property type="match status" value="1"/>
</dbReference>
<dbReference type="SMART" id="SM00351">
    <property type="entry name" value="PAX"/>
    <property type="match status" value="1"/>
</dbReference>
<evidence type="ECO:0000256" key="2">
    <source>
        <dbReference type="ARBA" id="ARBA00022473"/>
    </source>
</evidence>
<dbReference type="PROSITE" id="PS51057">
    <property type="entry name" value="PAIRED_2"/>
    <property type="match status" value="1"/>
</dbReference>
<evidence type="ECO:0000259" key="9">
    <source>
        <dbReference type="PROSITE" id="PS51057"/>
    </source>
</evidence>
<dbReference type="InterPro" id="IPR036388">
    <property type="entry name" value="WH-like_DNA-bd_sf"/>
</dbReference>
<evidence type="ECO:0000256" key="7">
    <source>
        <dbReference type="ARBA" id="ARBA00023242"/>
    </source>
</evidence>
<dbReference type="PRINTS" id="PR00027">
    <property type="entry name" value="PAIREDBOX"/>
</dbReference>
<evidence type="ECO:0000313" key="10">
    <source>
        <dbReference type="EMBL" id="GAV00188.1"/>
    </source>
</evidence>
<keyword evidence="3" id="KW-0563">Paired box</keyword>
<dbReference type="GO" id="GO:0005634">
    <property type="term" value="C:nucleus"/>
    <property type="evidence" value="ECO:0007669"/>
    <property type="project" value="UniProtKB-SubCell"/>
</dbReference>
<organism evidence="10 11">
    <name type="scientific">Ramazzottius varieornatus</name>
    <name type="common">Water bear</name>
    <name type="synonym">Tardigrade</name>
    <dbReference type="NCBI Taxonomy" id="947166"/>
    <lineage>
        <taxon>Eukaryota</taxon>
        <taxon>Metazoa</taxon>
        <taxon>Ecdysozoa</taxon>
        <taxon>Tardigrada</taxon>
        <taxon>Eutardigrada</taxon>
        <taxon>Parachela</taxon>
        <taxon>Hypsibioidea</taxon>
        <taxon>Ramazzottiidae</taxon>
        <taxon>Ramazzottius</taxon>
    </lineage>
</organism>
<comment type="caution">
    <text evidence="10">The sequence shown here is derived from an EMBL/GenBank/DDBJ whole genome shotgun (WGS) entry which is preliminary data.</text>
</comment>
<keyword evidence="6" id="KW-0804">Transcription</keyword>
<dbReference type="STRING" id="947166.A0A1D1VKC2"/>
<dbReference type="PROSITE" id="PS00034">
    <property type="entry name" value="PAIRED_1"/>
    <property type="match status" value="1"/>
</dbReference>
<dbReference type="AlphaFoldDB" id="A0A1D1VKC2"/>
<evidence type="ECO:0000256" key="5">
    <source>
        <dbReference type="ARBA" id="ARBA00023125"/>
    </source>
</evidence>
<keyword evidence="4" id="KW-0805">Transcription regulation</keyword>
<dbReference type="Gene3D" id="1.10.10.10">
    <property type="entry name" value="Winged helix-like DNA-binding domain superfamily/Winged helix DNA-binding domain"/>
    <property type="match status" value="2"/>
</dbReference>
<keyword evidence="11" id="KW-1185">Reference proteome</keyword>
<feature type="region of interest" description="Disordered" evidence="8">
    <location>
        <begin position="356"/>
        <end position="384"/>
    </location>
</feature>
<accession>A0A1D1VKC2</accession>
<evidence type="ECO:0000256" key="3">
    <source>
        <dbReference type="ARBA" id="ARBA00022724"/>
    </source>
</evidence>
<proteinExistence type="predicted"/>
<sequence length="384" mass="41578">MVVEASAISDLDSYLTSDMDSSLSGAFGETNQLGGVFVNGRPLPGQVRQRIIEMSMMGVRPCDISRQLRVSHGCVSKILARYNETGSIMPGAIGGSKPRVTTPKVVQHIRELKQRDPGIFAWEIRDRLTSDGICDKYTVPSVSSISRILRNKIGALPTALLPINAPDLQMHSSYNSASTPNHGSAARNHHHSLQSGSQRGTMNGECGSTSYPSNNNNEMTSDECNQLYSASLYQAAAYSAAAAAAITAHQLQHNTASTAVIPHFSEQATRTNWSNGVQSSNLDSLVFPFHSSANLMMAPHQPTSLPSHSNKAFRPIPSPTHFSPYPLHNPTSKTTAFLNPPLLDCASNSHRPNLAFQQQQHQRAAQHDQQDCQPDTDSKALLSA</sequence>
<dbReference type="PANTHER" id="PTHR45636:SF16">
    <property type="entry name" value="PAIRED BOX POX-MESO PROTEIN"/>
    <property type="match status" value="1"/>
</dbReference>
<keyword evidence="2" id="KW-0217">Developmental protein</keyword>
<dbReference type="EMBL" id="BDGG01000006">
    <property type="protein sequence ID" value="GAV00188.1"/>
    <property type="molecule type" value="Genomic_DNA"/>
</dbReference>
<comment type="subcellular location">
    <subcellularLocation>
        <location evidence="1">Nucleus</location>
    </subcellularLocation>
</comment>
<dbReference type="SUPFAM" id="SSF46689">
    <property type="entry name" value="Homeodomain-like"/>
    <property type="match status" value="1"/>
</dbReference>
<dbReference type="Proteomes" id="UP000186922">
    <property type="component" value="Unassembled WGS sequence"/>
</dbReference>
<dbReference type="Pfam" id="PF00292">
    <property type="entry name" value="PAX"/>
    <property type="match status" value="1"/>
</dbReference>
<dbReference type="GO" id="GO:0000981">
    <property type="term" value="F:DNA-binding transcription factor activity, RNA polymerase II-specific"/>
    <property type="evidence" value="ECO:0007669"/>
    <property type="project" value="TreeGrafter"/>
</dbReference>
<evidence type="ECO:0000256" key="6">
    <source>
        <dbReference type="ARBA" id="ARBA00023163"/>
    </source>
</evidence>
<dbReference type="OrthoDB" id="3225452at2759"/>
<keyword evidence="5" id="KW-0238">DNA-binding</keyword>
<dbReference type="InterPro" id="IPR001523">
    <property type="entry name" value="Paired_dom"/>
</dbReference>
<dbReference type="InterPro" id="IPR043182">
    <property type="entry name" value="PAIRED_DNA-bd_dom"/>
</dbReference>
<evidence type="ECO:0000313" key="11">
    <source>
        <dbReference type="Proteomes" id="UP000186922"/>
    </source>
</evidence>
<dbReference type="FunFam" id="1.10.10.10:FF:000003">
    <property type="entry name" value="Paired box protein Pax-6"/>
    <property type="match status" value="1"/>
</dbReference>
<protein>
    <recommendedName>
        <fullName evidence="9">Paired domain-containing protein</fullName>
    </recommendedName>
</protein>
<gene>
    <name evidence="10" type="primary">RvY_11072-1</name>
    <name evidence="10" type="synonym">RvY_11072.1</name>
    <name evidence="10" type="ORF">RvY_11072</name>
</gene>
<dbReference type="CDD" id="cd00131">
    <property type="entry name" value="PAX"/>
    <property type="match status" value="1"/>
</dbReference>
<evidence type="ECO:0000256" key="1">
    <source>
        <dbReference type="ARBA" id="ARBA00004123"/>
    </source>
</evidence>
<keyword evidence="7" id="KW-0539">Nucleus</keyword>
<dbReference type="PANTHER" id="PTHR45636">
    <property type="entry name" value="PAIRED BOX PROTEIN PAX-6-RELATED-RELATED"/>
    <property type="match status" value="1"/>
</dbReference>
<evidence type="ECO:0000256" key="8">
    <source>
        <dbReference type="SAM" id="MobiDB-lite"/>
    </source>
</evidence>
<dbReference type="GO" id="GO:0000978">
    <property type="term" value="F:RNA polymerase II cis-regulatory region sequence-specific DNA binding"/>
    <property type="evidence" value="ECO:0007669"/>
    <property type="project" value="TreeGrafter"/>
</dbReference>
<dbReference type="InterPro" id="IPR009057">
    <property type="entry name" value="Homeodomain-like_sf"/>
</dbReference>